<keyword evidence="5 6" id="KW-0472">Membrane</keyword>
<keyword evidence="3 6" id="KW-0812">Transmembrane</keyword>
<evidence type="ECO:0000256" key="5">
    <source>
        <dbReference type="ARBA" id="ARBA00023136"/>
    </source>
</evidence>
<keyword evidence="4 6" id="KW-1133">Transmembrane helix</keyword>
<reference evidence="7" key="1">
    <citation type="submission" date="2020-05" db="EMBL/GenBank/DDBJ databases">
        <authorList>
            <person name="Chiriac C."/>
            <person name="Salcher M."/>
            <person name="Ghai R."/>
            <person name="Kavagutti S V."/>
        </authorList>
    </citation>
    <scope>NUCLEOTIDE SEQUENCE</scope>
</reference>
<feature type="transmembrane region" description="Helical" evidence="6">
    <location>
        <begin position="270"/>
        <end position="297"/>
    </location>
</feature>
<dbReference type="InterPro" id="IPR001851">
    <property type="entry name" value="ABC_transp_permease"/>
</dbReference>
<feature type="transmembrane region" description="Helical" evidence="6">
    <location>
        <begin position="186"/>
        <end position="204"/>
    </location>
</feature>
<evidence type="ECO:0000256" key="2">
    <source>
        <dbReference type="ARBA" id="ARBA00022475"/>
    </source>
</evidence>
<feature type="transmembrane region" description="Helical" evidence="6">
    <location>
        <begin position="235"/>
        <end position="258"/>
    </location>
</feature>
<evidence type="ECO:0000256" key="4">
    <source>
        <dbReference type="ARBA" id="ARBA00022989"/>
    </source>
</evidence>
<proteinExistence type="predicted"/>
<dbReference type="PANTHER" id="PTHR30482:SF10">
    <property type="entry name" value="HIGH-AFFINITY BRANCHED-CHAIN AMINO ACID TRANSPORT PROTEIN BRAE"/>
    <property type="match status" value="1"/>
</dbReference>
<dbReference type="PANTHER" id="PTHR30482">
    <property type="entry name" value="HIGH-AFFINITY BRANCHED-CHAIN AMINO ACID TRANSPORT SYSTEM PERMEASE"/>
    <property type="match status" value="1"/>
</dbReference>
<feature type="transmembrane region" description="Helical" evidence="6">
    <location>
        <begin position="21"/>
        <end position="38"/>
    </location>
</feature>
<name>A0A6J6URM9_9ZZZZ</name>
<sequence>MINIRDKGAEVWDTWNRPKRVAFVLISIFVAGLLPFAANWGPTSFLNTPITSFQNVLVYPVGMFILMALGLNIVVGKSGLLDLGYVAFFAIGAYSQAILSTKFGMNTWEVLPIGIAIAMFSGVLLGLPALRLRGDYLAIITLGFGEIVRIIALNSKETGGPNGVAGIPNPPAVFGFKFDLMHPEHYFWLVLGMILLVVWMIRRFTVRRPGRAWEAIRQDEDVAALMGVNTLVYKLWSFVIGAAVGGAAGVLYASKVMVISPDMFKFDVSVLILACVVFGGIGNIWGVILGAGILAYLPDRIRFISDARQLIFGLVLIIMMNMRPDGLLPRKKREKISEKSSK</sequence>
<feature type="transmembrane region" description="Helical" evidence="6">
    <location>
        <begin position="58"/>
        <end position="76"/>
    </location>
</feature>
<dbReference type="GO" id="GO:0005886">
    <property type="term" value="C:plasma membrane"/>
    <property type="evidence" value="ECO:0007669"/>
    <property type="project" value="UniProtKB-SubCell"/>
</dbReference>
<dbReference type="GO" id="GO:0015658">
    <property type="term" value="F:branched-chain amino acid transmembrane transporter activity"/>
    <property type="evidence" value="ECO:0007669"/>
    <property type="project" value="InterPro"/>
</dbReference>
<dbReference type="CDD" id="cd06581">
    <property type="entry name" value="TM_PBP1_LivM_like"/>
    <property type="match status" value="1"/>
</dbReference>
<feature type="transmembrane region" description="Helical" evidence="6">
    <location>
        <begin position="110"/>
        <end position="130"/>
    </location>
</feature>
<evidence type="ECO:0000256" key="3">
    <source>
        <dbReference type="ARBA" id="ARBA00022692"/>
    </source>
</evidence>
<dbReference type="EMBL" id="CAEZZG010000028">
    <property type="protein sequence ID" value="CAB4761944.1"/>
    <property type="molecule type" value="Genomic_DNA"/>
</dbReference>
<protein>
    <submittedName>
        <fullName evidence="7">Unannotated protein</fullName>
    </submittedName>
</protein>
<comment type="subcellular location">
    <subcellularLocation>
        <location evidence="1">Cell membrane</location>
        <topology evidence="1">Multi-pass membrane protein</topology>
    </subcellularLocation>
</comment>
<evidence type="ECO:0000313" key="7">
    <source>
        <dbReference type="EMBL" id="CAB4761944.1"/>
    </source>
</evidence>
<evidence type="ECO:0000256" key="6">
    <source>
        <dbReference type="SAM" id="Phobius"/>
    </source>
</evidence>
<gene>
    <name evidence="7" type="ORF">UFOPK2844_01143</name>
</gene>
<dbReference type="InterPro" id="IPR043428">
    <property type="entry name" value="LivM-like"/>
</dbReference>
<evidence type="ECO:0000256" key="1">
    <source>
        <dbReference type="ARBA" id="ARBA00004651"/>
    </source>
</evidence>
<feature type="transmembrane region" description="Helical" evidence="6">
    <location>
        <begin position="83"/>
        <end position="104"/>
    </location>
</feature>
<keyword evidence="2" id="KW-1003">Cell membrane</keyword>
<feature type="transmembrane region" description="Helical" evidence="6">
    <location>
        <begin position="303"/>
        <end position="322"/>
    </location>
</feature>
<organism evidence="7">
    <name type="scientific">freshwater metagenome</name>
    <dbReference type="NCBI Taxonomy" id="449393"/>
    <lineage>
        <taxon>unclassified sequences</taxon>
        <taxon>metagenomes</taxon>
        <taxon>ecological metagenomes</taxon>
    </lineage>
</organism>
<dbReference type="Pfam" id="PF02653">
    <property type="entry name" value="BPD_transp_2"/>
    <property type="match status" value="1"/>
</dbReference>
<dbReference type="AlphaFoldDB" id="A0A6J6URM9"/>
<accession>A0A6J6URM9</accession>